<reference evidence="1" key="1">
    <citation type="journal article" date="2014" name="Int. J. Syst. Evol. Microbiol.">
        <title>Complete genome sequence of Corynebacterium casei LMG S-19264T (=DSM 44701T), isolated from a smear-ripened cheese.</title>
        <authorList>
            <consortium name="US DOE Joint Genome Institute (JGI-PGF)"/>
            <person name="Walter F."/>
            <person name="Albersmeier A."/>
            <person name="Kalinowski J."/>
            <person name="Ruckert C."/>
        </authorList>
    </citation>
    <scope>NUCLEOTIDE SEQUENCE</scope>
    <source>
        <strain evidence="1">JCM 4956</strain>
    </source>
</reference>
<reference evidence="1" key="2">
    <citation type="submission" date="2020-09" db="EMBL/GenBank/DDBJ databases">
        <authorList>
            <person name="Sun Q."/>
            <person name="Ohkuma M."/>
        </authorList>
    </citation>
    <scope>NUCLEOTIDE SEQUENCE</scope>
    <source>
        <strain evidence="1">JCM 4956</strain>
    </source>
</reference>
<sequence>MGDARSMYLVHALLRNAELPLPPGLDRLVTSCADGTEGLDHVSVHPDGPLGPVIGLFVTAPSLLIAEDTARRIVERALKRHPALGETSVVSCEMPLATPFLEWLLAGPEPGGQLMPPPDHDI</sequence>
<protein>
    <submittedName>
        <fullName evidence="1">Uncharacterized protein</fullName>
    </submittedName>
</protein>
<organism evidence="1 2">
    <name type="scientific">Streptomyces fructofermentans</name>
    <dbReference type="NCBI Taxonomy" id="152141"/>
    <lineage>
        <taxon>Bacteria</taxon>
        <taxon>Bacillati</taxon>
        <taxon>Actinomycetota</taxon>
        <taxon>Actinomycetes</taxon>
        <taxon>Kitasatosporales</taxon>
        <taxon>Streptomycetaceae</taxon>
        <taxon>Streptomyces</taxon>
    </lineage>
</organism>
<dbReference type="Proteomes" id="UP000645555">
    <property type="component" value="Unassembled WGS sequence"/>
</dbReference>
<evidence type="ECO:0000313" key="1">
    <source>
        <dbReference type="EMBL" id="GGX43968.1"/>
    </source>
</evidence>
<proteinExistence type="predicted"/>
<name>A0A918N5Z5_9ACTN</name>
<comment type="caution">
    <text evidence="1">The sequence shown here is derived from an EMBL/GenBank/DDBJ whole genome shotgun (WGS) entry which is preliminary data.</text>
</comment>
<dbReference type="EMBL" id="BMWD01000002">
    <property type="protein sequence ID" value="GGX43968.1"/>
    <property type="molecule type" value="Genomic_DNA"/>
</dbReference>
<accession>A0A918N5Z5</accession>
<dbReference type="AlphaFoldDB" id="A0A918N5Z5"/>
<evidence type="ECO:0000313" key="2">
    <source>
        <dbReference type="Proteomes" id="UP000645555"/>
    </source>
</evidence>
<keyword evidence="2" id="KW-1185">Reference proteome</keyword>
<gene>
    <name evidence="1" type="ORF">GCM10010515_08540</name>
</gene>